<dbReference type="Proteomes" id="UP000736335">
    <property type="component" value="Unassembled WGS sequence"/>
</dbReference>
<evidence type="ECO:0000313" key="2">
    <source>
        <dbReference type="EMBL" id="KAF9792236.1"/>
    </source>
</evidence>
<reference evidence="2" key="1">
    <citation type="journal article" date="2020" name="Nat. Commun.">
        <title>Large-scale genome sequencing of mycorrhizal fungi provides insights into the early evolution of symbiotic traits.</title>
        <authorList>
            <person name="Miyauchi S."/>
            <person name="Kiss E."/>
            <person name="Kuo A."/>
            <person name="Drula E."/>
            <person name="Kohler A."/>
            <person name="Sanchez-Garcia M."/>
            <person name="Morin E."/>
            <person name="Andreopoulos B."/>
            <person name="Barry K.W."/>
            <person name="Bonito G."/>
            <person name="Buee M."/>
            <person name="Carver A."/>
            <person name="Chen C."/>
            <person name="Cichocki N."/>
            <person name="Clum A."/>
            <person name="Culley D."/>
            <person name="Crous P.W."/>
            <person name="Fauchery L."/>
            <person name="Girlanda M."/>
            <person name="Hayes R.D."/>
            <person name="Keri Z."/>
            <person name="LaButti K."/>
            <person name="Lipzen A."/>
            <person name="Lombard V."/>
            <person name="Magnuson J."/>
            <person name="Maillard F."/>
            <person name="Murat C."/>
            <person name="Nolan M."/>
            <person name="Ohm R.A."/>
            <person name="Pangilinan J."/>
            <person name="Pereira M.F."/>
            <person name="Perotto S."/>
            <person name="Peter M."/>
            <person name="Pfister S."/>
            <person name="Riley R."/>
            <person name="Sitrit Y."/>
            <person name="Stielow J.B."/>
            <person name="Szollosi G."/>
            <person name="Zifcakova L."/>
            <person name="Stursova M."/>
            <person name="Spatafora J.W."/>
            <person name="Tedersoo L."/>
            <person name="Vaario L.M."/>
            <person name="Yamada A."/>
            <person name="Yan M."/>
            <person name="Wang P."/>
            <person name="Xu J."/>
            <person name="Bruns T."/>
            <person name="Baldrian P."/>
            <person name="Vilgalys R."/>
            <person name="Dunand C."/>
            <person name="Henrissat B."/>
            <person name="Grigoriev I.V."/>
            <person name="Hibbett D."/>
            <person name="Nagy L.G."/>
            <person name="Martin F.M."/>
        </authorList>
    </citation>
    <scope>NUCLEOTIDE SEQUENCE</scope>
    <source>
        <strain evidence="2">UH-Tt-Lm1</strain>
    </source>
</reference>
<evidence type="ECO:0000256" key="1">
    <source>
        <dbReference type="SAM" id="MobiDB-lite"/>
    </source>
</evidence>
<reference evidence="2" key="2">
    <citation type="submission" date="2020-11" db="EMBL/GenBank/DDBJ databases">
        <authorList>
            <consortium name="DOE Joint Genome Institute"/>
            <person name="Kuo A."/>
            <person name="Miyauchi S."/>
            <person name="Kiss E."/>
            <person name="Drula E."/>
            <person name="Kohler A."/>
            <person name="Sanchez-Garcia M."/>
            <person name="Andreopoulos B."/>
            <person name="Barry K.W."/>
            <person name="Bonito G."/>
            <person name="Buee M."/>
            <person name="Carver A."/>
            <person name="Chen C."/>
            <person name="Cichocki N."/>
            <person name="Clum A."/>
            <person name="Culley D."/>
            <person name="Crous P.W."/>
            <person name="Fauchery L."/>
            <person name="Girlanda M."/>
            <person name="Hayes R."/>
            <person name="Keri Z."/>
            <person name="Labutti K."/>
            <person name="Lipzen A."/>
            <person name="Lombard V."/>
            <person name="Magnuson J."/>
            <person name="Maillard F."/>
            <person name="Morin E."/>
            <person name="Murat C."/>
            <person name="Nolan M."/>
            <person name="Ohm R."/>
            <person name="Pangilinan J."/>
            <person name="Pereira M."/>
            <person name="Perotto S."/>
            <person name="Peter M."/>
            <person name="Riley R."/>
            <person name="Sitrit Y."/>
            <person name="Stielow B."/>
            <person name="Szollosi G."/>
            <person name="Zifcakova L."/>
            <person name="Stursova M."/>
            <person name="Spatafora J.W."/>
            <person name="Tedersoo L."/>
            <person name="Vaario L.-M."/>
            <person name="Yamada A."/>
            <person name="Yan M."/>
            <person name="Wang P."/>
            <person name="Xu J."/>
            <person name="Bruns T."/>
            <person name="Baldrian P."/>
            <person name="Vilgalys R."/>
            <person name="Henrissat B."/>
            <person name="Grigoriev I.V."/>
            <person name="Hibbett D."/>
            <person name="Nagy L.G."/>
            <person name="Martin F.M."/>
        </authorList>
    </citation>
    <scope>NUCLEOTIDE SEQUENCE</scope>
    <source>
        <strain evidence="2">UH-Tt-Lm1</strain>
    </source>
</reference>
<protein>
    <submittedName>
        <fullName evidence="2">Uncharacterized protein</fullName>
    </submittedName>
</protein>
<evidence type="ECO:0000313" key="3">
    <source>
        <dbReference type="Proteomes" id="UP000736335"/>
    </source>
</evidence>
<dbReference type="AlphaFoldDB" id="A0A9P6HT41"/>
<gene>
    <name evidence="2" type="ORF">BJ322DRAFT_1027867</name>
</gene>
<feature type="region of interest" description="Disordered" evidence="1">
    <location>
        <begin position="226"/>
        <end position="247"/>
    </location>
</feature>
<feature type="compositionally biased region" description="Polar residues" evidence="1">
    <location>
        <begin position="226"/>
        <end position="240"/>
    </location>
</feature>
<proteinExistence type="predicted"/>
<sequence length="315" mass="34847">MRARIPADDSTYCAFLQAMDKYSRLPTFTHHRSAYARRLKLIQNHIYHKTGRLHPIRYLIDQATTLKSKGSHGGAHSWSAPDGFEPSLFPVKTVKSKVTEVSQHPRLVQSVSPKPTPPTTAPSTDPADYDHTILPTSLGISRRLPKLVIPTLHNQLPPIPPLDLRPFSADSQYRLQPHSLTPLLQADISPSLPHTPLDQITHTPLLPPEMPRFPRVKTDLRVTLAHQSSSEYNTPTTSPCTPRDLASPLLHPLEASRPRNTSANPRPLLRPRQLSYFHPVPNGSNAVSNSKVGSTLDTNSAALPTESLASPLILF</sequence>
<keyword evidence="3" id="KW-1185">Reference proteome</keyword>
<name>A0A9P6HT41_9AGAM</name>
<feature type="region of interest" description="Disordered" evidence="1">
    <location>
        <begin position="100"/>
        <end position="130"/>
    </location>
</feature>
<comment type="caution">
    <text evidence="2">The sequence shown here is derived from an EMBL/GenBank/DDBJ whole genome shotgun (WGS) entry which is preliminary data.</text>
</comment>
<organism evidence="2 3">
    <name type="scientific">Thelephora terrestris</name>
    <dbReference type="NCBI Taxonomy" id="56493"/>
    <lineage>
        <taxon>Eukaryota</taxon>
        <taxon>Fungi</taxon>
        <taxon>Dikarya</taxon>
        <taxon>Basidiomycota</taxon>
        <taxon>Agaricomycotina</taxon>
        <taxon>Agaricomycetes</taxon>
        <taxon>Thelephorales</taxon>
        <taxon>Thelephoraceae</taxon>
        <taxon>Thelephora</taxon>
    </lineage>
</organism>
<dbReference type="EMBL" id="WIUZ02000001">
    <property type="protein sequence ID" value="KAF9792236.1"/>
    <property type="molecule type" value="Genomic_DNA"/>
</dbReference>
<accession>A0A9P6HT41</accession>